<dbReference type="Proteomes" id="UP001278500">
    <property type="component" value="Unassembled WGS sequence"/>
</dbReference>
<accession>A0AAE0JJ38</accession>
<evidence type="ECO:0000256" key="5">
    <source>
        <dbReference type="SAM" id="Phobius"/>
    </source>
</evidence>
<evidence type="ECO:0000259" key="6">
    <source>
        <dbReference type="Pfam" id="PF01755"/>
    </source>
</evidence>
<dbReference type="GO" id="GO:0016740">
    <property type="term" value="F:transferase activity"/>
    <property type="evidence" value="ECO:0007669"/>
    <property type="project" value="UniProtKB-KW"/>
</dbReference>
<organism evidence="7 8">
    <name type="scientific">Neurospora tetraspora</name>
    <dbReference type="NCBI Taxonomy" id="94610"/>
    <lineage>
        <taxon>Eukaryota</taxon>
        <taxon>Fungi</taxon>
        <taxon>Dikarya</taxon>
        <taxon>Ascomycota</taxon>
        <taxon>Pezizomycotina</taxon>
        <taxon>Sordariomycetes</taxon>
        <taxon>Sordariomycetidae</taxon>
        <taxon>Sordariales</taxon>
        <taxon>Sordariaceae</taxon>
        <taxon>Neurospora</taxon>
    </lineage>
</organism>
<dbReference type="Pfam" id="PF01755">
    <property type="entry name" value="Glyco_transf_25"/>
    <property type="match status" value="1"/>
</dbReference>
<dbReference type="PANTHER" id="PTHR10730:SF53">
    <property type="entry name" value="GLYCOSYLTRANSFERASE 25 FAMILY MEMBER"/>
    <property type="match status" value="1"/>
</dbReference>
<feature type="domain" description="Glycosyl transferase family 25" evidence="6">
    <location>
        <begin position="129"/>
        <end position="359"/>
    </location>
</feature>
<reference evidence="7" key="1">
    <citation type="journal article" date="2023" name="Mol. Phylogenet. Evol.">
        <title>Genome-scale phylogeny and comparative genomics of the fungal order Sordariales.</title>
        <authorList>
            <person name="Hensen N."/>
            <person name="Bonometti L."/>
            <person name="Westerberg I."/>
            <person name="Brannstrom I.O."/>
            <person name="Guillou S."/>
            <person name="Cros-Aarteil S."/>
            <person name="Calhoun S."/>
            <person name="Haridas S."/>
            <person name="Kuo A."/>
            <person name="Mondo S."/>
            <person name="Pangilinan J."/>
            <person name="Riley R."/>
            <person name="LaButti K."/>
            <person name="Andreopoulos B."/>
            <person name="Lipzen A."/>
            <person name="Chen C."/>
            <person name="Yan M."/>
            <person name="Daum C."/>
            <person name="Ng V."/>
            <person name="Clum A."/>
            <person name="Steindorff A."/>
            <person name="Ohm R.A."/>
            <person name="Martin F."/>
            <person name="Silar P."/>
            <person name="Natvig D.O."/>
            <person name="Lalanne C."/>
            <person name="Gautier V."/>
            <person name="Ament-Velasquez S.L."/>
            <person name="Kruys A."/>
            <person name="Hutchinson M.I."/>
            <person name="Powell A.J."/>
            <person name="Barry K."/>
            <person name="Miller A.N."/>
            <person name="Grigoriev I.V."/>
            <person name="Debuchy R."/>
            <person name="Gladieux P."/>
            <person name="Hiltunen Thoren M."/>
            <person name="Johannesson H."/>
        </authorList>
    </citation>
    <scope>NUCLEOTIDE SEQUENCE</scope>
    <source>
        <strain evidence="7">CBS 560.94</strain>
    </source>
</reference>
<keyword evidence="8" id="KW-1185">Reference proteome</keyword>
<comment type="caution">
    <text evidence="7">The sequence shown here is derived from an EMBL/GenBank/DDBJ whole genome shotgun (WGS) entry which is preliminary data.</text>
</comment>
<proteinExistence type="inferred from homology"/>
<keyword evidence="2" id="KW-0328">Glycosyltransferase</keyword>
<reference evidence="7" key="2">
    <citation type="submission" date="2023-06" db="EMBL/GenBank/DDBJ databases">
        <authorList>
            <consortium name="Lawrence Berkeley National Laboratory"/>
            <person name="Haridas S."/>
            <person name="Hensen N."/>
            <person name="Bonometti L."/>
            <person name="Westerberg I."/>
            <person name="Brannstrom I.O."/>
            <person name="Guillou S."/>
            <person name="Cros-Aarteil S."/>
            <person name="Calhoun S."/>
            <person name="Kuo A."/>
            <person name="Mondo S."/>
            <person name="Pangilinan J."/>
            <person name="Riley R."/>
            <person name="Labutti K."/>
            <person name="Andreopoulos B."/>
            <person name="Lipzen A."/>
            <person name="Chen C."/>
            <person name="Yanf M."/>
            <person name="Daum C."/>
            <person name="Ng V."/>
            <person name="Clum A."/>
            <person name="Steindorff A."/>
            <person name="Ohm R."/>
            <person name="Martin F."/>
            <person name="Silar P."/>
            <person name="Natvig D."/>
            <person name="Lalanne C."/>
            <person name="Gautier V."/>
            <person name="Ament-Velasquez S.L."/>
            <person name="Kruys A."/>
            <person name="Hutchinson M.I."/>
            <person name="Powell A.J."/>
            <person name="Barry K."/>
            <person name="Miller A.N."/>
            <person name="Grigoriev I.V."/>
            <person name="Debuchy R."/>
            <person name="Gladieux P."/>
            <person name="Thoren M.H."/>
            <person name="Johannesson H."/>
        </authorList>
    </citation>
    <scope>NUCLEOTIDE SEQUENCE</scope>
    <source>
        <strain evidence="7">CBS 560.94</strain>
    </source>
</reference>
<dbReference type="AlphaFoldDB" id="A0AAE0JJ38"/>
<protein>
    <recommendedName>
        <fullName evidence="6">Glycosyl transferase family 25 domain-containing protein</fullName>
    </recommendedName>
</protein>
<gene>
    <name evidence="7" type="ORF">B0H65DRAFT_421206</name>
</gene>
<dbReference type="RefSeq" id="XP_062683862.1">
    <property type="nucleotide sequence ID" value="XM_062824325.1"/>
</dbReference>
<evidence type="ECO:0000256" key="1">
    <source>
        <dbReference type="ARBA" id="ARBA00006721"/>
    </source>
</evidence>
<evidence type="ECO:0000313" key="8">
    <source>
        <dbReference type="Proteomes" id="UP001278500"/>
    </source>
</evidence>
<dbReference type="GeneID" id="87861479"/>
<evidence type="ECO:0000256" key="2">
    <source>
        <dbReference type="ARBA" id="ARBA00022676"/>
    </source>
</evidence>
<dbReference type="CDD" id="cd06532">
    <property type="entry name" value="Glyco_transf_25"/>
    <property type="match status" value="1"/>
</dbReference>
<keyword evidence="5" id="KW-1133">Transmembrane helix</keyword>
<keyword evidence="5" id="KW-0472">Membrane</keyword>
<feature type="transmembrane region" description="Helical" evidence="5">
    <location>
        <begin position="30"/>
        <end position="46"/>
    </location>
</feature>
<dbReference type="InterPro" id="IPR002654">
    <property type="entry name" value="Glyco_trans_25"/>
</dbReference>
<keyword evidence="5" id="KW-0812">Transmembrane</keyword>
<comment type="similarity">
    <text evidence="1">Belongs to the glycosyltransferase 25 family.</text>
</comment>
<feature type="region of interest" description="Disordered" evidence="4">
    <location>
        <begin position="60"/>
        <end position="79"/>
    </location>
</feature>
<evidence type="ECO:0000256" key="3">
    <source>
        <dbReference type="ARBA" id="ARBA00022679"/>
    </source>
</evidence>
<keyword evidence="3" id="KW-0808">Transferase</keyword>
<sequence>MLMGEQTGTTGHSWSSISAIIAHWRSYRHIHRIALVIFVLLTIFVLERYRTALASTFQTSSETRDPIAVPGGNSAAQQENHYEPYPEATNQGGGGKHEEETQLTPEQLLELSQTNAGNSTLGFHAIKYINMKARYDREDAMALQAYMSGLDIEDYPAVEADMIDPVGMPPTHRPGKLKTGEKGCWRAHANIWSEMTRHRLPPILILESDAAWDLNIRAIMSRLNSHFISFLNQINSTAVHDPSFGSPNNHKVHGPPPPYSPDKPIVANPDDPWLSAHWDLFSVGQCFEYTQDHEIKLVYDDESVPEGNDYWGQKMGKERVIRKSGGITCTTAYAISHTGAAKLLLRSALDLDNPVDLLMRRLVMSRDLVSYSLFPPVVAQWEYIGGIGMGERGAQSDINGGKHKDTPENAHMPGWKDVKDTGSIWTTKGHHRDVAFDKMALKEAWTEIIGEEPKKFEESLYNPETGN</sequence>
<evidence type="ECO:0000313" key="7">
    <source>
        <dbReference type="EMBL" id="KAK3350567.1"/>
    </source>
</evidence>
<dbReference type="InterPro" id="IPR050757">
    <property type="entry name" value="Collagen_mod_GT25"/>
</dbReference>
<name>A0AAE0JJ38_9PEZI</name>
<dbReference type="EMBL" id="JAUEPP010000002">
    <property type="protein sequence ID" value="KAK3350567.1"/>
    <property type="molecule type" value="Genomic_DNA"/>
</dbReference>
<dbReference type="PANTHER" id="PTHR10730">
    <property type="entry name" value="PROCOLLAGEN-LYSINE,2-OXOGLUTARATE 5-DIOXYGENASE/GLYCOSYLTRANSFERASE 25 FAMILY MEMBER"/>
    <property type="match status" value="1"/>
</dbReference>
<evidence type="ECO:0000256" key="4">
    <source>
        <dbReference type="SAM" id="MobiDB-lite"/>
    </source>
</evidence>